<dbReference type="STRING" id="886293.Sinac_6718"/>
<evidence type="ECO:0000313" key="2">
    <source>
        <dbReference type="Proteomes" id="UP000010798"/>
    </source>
</evidence>
<dbReference type="RefSeq" id="WP_015249866.1">
    <property type="nucleotide sequence ID" value="NC_019892.1"/>
</dbReference>
<keyword evidence="2" id="KW-1185">Reference proteome</keyword>
<organism evidence="1 2">
    <name type="scientific">Singulisphaera acidiphila (strain ATCC BAA-1392 / DSM 18658 / VKM B-2454 / MOB10)</name>
    <dbReference type="NCBI Taxonomy" id="886293"/>
    <lineage>
        <taxon>Bacteria</taxon>
        <taxon>Pseudomonadati</taxon>
        <taxon>Planctomycetota</taxon>
        <taxon>Planctomycetia</taxon>
        <taxon>Isosphaerales</taxon>
        <taxon>Isosphaeraceae</taxon>
        <taxon>Singulisphaera</taxon>
    </lineage>
</organism>
<dbReference type="HOGENOM" id="CLU_462230_0_0_0"/>
<reference evidence="1 2" key="1">
    <citation type="submission" date="2012-02" db="EMBL/GenBank/DDBJ databases">
        <title>Complete sequence of chromosome of Singulisphaera acidiphila DSM 18658.</title>
        <authorList>
            <consortium name="US DOE Joint Genome Institute (JGI-PGF)"/>
            <person name="Lucas S."/>
            <person name="Copeland A."/>
            <person name="Lapidus A."/>
            <person name="Glavina del Rio T."/>
            <person name="Dalin E."/>
            <person name="Tice H."/>
            <person name="Bruce D."/>
            <person name="Goodwin L."/>
            <person name="Pitluck S."/>
            <person name="Peters L."/>
            <person name="Ovchinnikova G."/>
            <person name="Chertkov O."/>
            <person name="Kyrpides N."/>
            <person name="Mavromatis K."/>
            <person name="Ivanova N."/>
            <person name="Brettin T."/>
            <person name="Detter J.C."/>
            <person name="Han C."/>
            <person name="Larimer F."/>
            <person name="Land M."/>
            <person name="Hauser L."/>
            <person name="Markowitz V."/>
            <person name="Cheng J.-F."/>
            <person name="Hugenholtz P."/>
            <person name="Woyke T."/>
            <person name="Wu D."/>
            <person name="Tindall B."/>
            <person name="Pomrenke H."/>
            <person name="Brambilla E."/>
            <person name="Klenk H.-P."/>
            <person name="Eisen J.A."/>
        </authorList>
    </citation>
    <scope>NUCLEOTIDE SEQUENCE [LARGE SCALE GENOMIC DNA]</scope>
    <source>
        <strain evidence="2">ATCC BAA-1392 / DSM 18658 / VKM B-2454 / MOB10</strain>
    </source>
</reference>
<evidence type="ECO:0008006" key="3">
    <source>
        <dbReference type="Google" id="ProtNLM"/>
    </source>
</evidence>
<gene>
    <name evidence="1" type="ordered locus">Sinac_6718</name>
</gene>
<dbReference type="KEGG" id="saci:Sinac_6718"/>
<dbReference type="EMBL" id="CP003364">
    <property type="protein sequence ID" value="AGA30788.1"/>
    <property type="molecule type" value="Genomic_DNA"/>
</dbReference>
<dbReference type="eggNOG" id="ENOG50337NB">
    <property type="taxonomic scope" value="Bacteria"/>
</dbReference>
<name>L0DPL5_SINAD</name>
<protein>
    <recommendedName>
        <fullName evidence="3">DUF3352 domain-containing protein</fullName>
    </recommendedName>
</protein>
<sequence length="590" mass="64077">MPRLGHRMRLGISRGITGLLLTLGVSTSMGGEVVHASRWVAGDAAIYLELSHTSPLLDRLLTDQYQNALAALPGSEKLTQSETYKQAVAVLEQITEKLGTTWQQGLRDLTGGGVVLAVEGKPARPILIVTPTDPAFLTRLNQALLDLAREKAKSKDQPDPVKSADYREITVYELDRKGVYAIVEGKLVIVDNPKTLKQVIDRALDGEKAGTSLADDADWKARRAQVGDPQAWGTVRIDRLRELDPKRFTFKGDPKLPATFLFGSWLEVLRKADWASAAFSWTDAGLGAELALPTPSGGYPEALKGFVPPNGRGATKPVNPPGTIASLSLWRDLSSLWEARADLFPPEAVQGLAKLDGVAGQFFGARDFGTDVLGPLGDEWRLVVARQDHASLKPVPDMKLPAFALVVDLKPGDNDFAQRLKVAFQSIVGLVNLGGAQSKSPPLELGAETVEDVTISTARYMLPKAAPNAKEPVHMRHNFSPSLAQVGNQLILSSSVSLTRSLIQTFKTPAKPEDATLMVKADGRELADLVEINKTRLVMQNMLEKGHDKTQAEREISVLTQLLRYLGLAQLSVQDSAETVKFKLSFDLAK</sequence>
<dbReference type="OrthoDB" id="240224at2"/>
<dbReference type="AlphaFoldDB" id="L0DPL5"/>
<accession>L0DPL5</accession>
<proteinExistence type="predicted"/>
<dbReference type="Proteomes" id="UP000010798">
    <property type="component" value="Chromosome"/>
</dbReference>
<evidence type="ECO:0000313" key="1">
    <source>
        <dbReference type="EMBL" id="AGA30788.1"/>
    </source>
</evidence>